<organism evidence="2 3">
    <name type="scientific">Acidovorax facilis</name>
    <dbReference type="NCBI Taxonomy" id="12917"/>
    <lineage>
        <taxon>Bacteria</taxon>
        <taxon>Pseudomonadati</taxon>
        <taxon>Pseudomonadota</taxon>
        <taxon>Betaproteobacteria</taxon>
        <taxon>Burkholderiales</taxon>
        <taxon>Comamonadaceae</taxon>
        <taxon>Acidovorax</taxon>
    </lineage>
</organism>
<feature type="region of interest" description="Disordered" evidence="1">
    <location>
        <begin position="93"/>
        <end position="115"/>
    </location>
</feature>
<gene>
    <name evidence="2" type="ORF">ACFOW3_29360</name>
</gene>
<keyword evidence="3" id="KW-1185">Reference proteome</keyword>
<name>A0ABV8DJP2_9BURK</name>
<dbReference type="RefSeq" id="WP_252635683.1">
    <property type="nucleotide sequence ID" value="NZ_JAMXAX010000042.1"/>
</dbReference>
<dbReference type="Proteomes" id="UP001595693">
    <property type="component" value="Unassembled WGS sequence"/>
</dbReference>
<sequence>MLRRTIPALPFHIVLLLVALFNALAGAPLHEARHIQELVRSAAASATAGNVDAYAATSSAASDEHSEETHTTCAWCLTHALEAGLAHAPARLPHAPARLPHSPAESGAIAPQSADPFTAQQVRWPFAARDPPPAQRA</sequence>
<dbReference type="EMBL" id="JBHSAJ010000186">
    <property type="protein sequence ID" value="MFC3938734.1"/>
    <property type="molecule type" value="Genomic_DNA"/>
</dbReference>
<accession>A0ABV8DJP2</accession>
<evidence type="ECO:0000256" key="1">
    <source>
        <dbReference type="SAM" id="MobiDB-lite"/>
    </source>
</evidence>
<protein>
    <recommendedName>
        <fullName evidence="4">DUF2946 domain-containing protein</fullName>
    </recommendedName>
</protein>
<comment type="caution">
    <text evidence="2">The sequence shown here is derived from an EMBL/GenBank/DDBJ whole genome shotgun (WGS) entry which is preliminary data.</text>
</comment>
<evidence type="ECO:0008006" key="4">
    <source>
        <dbReference type="Google" id="ProtNLM"/>
    </source>
</evidence>
<evidence type="ECO:0000313" key="2">
    <source>
        <dbReference type="EMBL" id="MFC3938734.1"/>
    </source>
</evidence>
<reference evidence="3" key="1">
    <citation type="journal article" date="2019" name="Int. J. Syst. Evol. Microbiol.">
        <title>The Global Catalogue of Microorganisms (GCM) 10K type strain sequencing project: providing services to taxonomists for standard genome sequencing and annotation.</title>
        <authorList>
            <consortium name="The Broad Institute Genomics Platform"/>
            <consortium name="The Broad Institute Genome Sequencing Center for Infectious Disease"/>
            <person name="Wu L."/>
            <person name="Ma J."/>
        </authorList>
    </citation>
    <scope>NUCLEOTIDE SEQUENCE [LARGE SCALE GENOMIC DNA]</scope>
    <source>
        <strain evidence="3">CCUG 2113</strain>
    </source>
</reference>
<proteinExistence type="predicted"/>
<evidence type="ECO:0000313" key="3">
    <source>
        <dbReference type="Proteomes" id="UP001595693"/>
    </source>
</evidence>